<keyword evidence="4" id="KW-1185">Reference proteome</keyword>
<dbReference type="GO" id="GO:0005737">
    <property type="term" value="C:cytoplasm"/>
    <property type="evidence" value="ECO:0007669"/>
    <property type="project" value="TreeGrafter"/>
</dbReference>
<evidence type="ECO:0000313" key="3">
    <source>
        <dbReference type="EMBL" id="TDP37879.1"/>
    </source>
</evidence>
<sequence length="460" mass="50602">MSPTTAEAPTAMSSPTFGPIRHGHSLVRLRPPRLSDFDRWREIRLRDRAWIEPHWGTSPLSWEQRHTPRIWARECLVAWADMRAGRRFVGVIEVDGRFSGQIEYTIIDADSATAEAGAWIDAGAAGRGLIGRALLLLCDYMFRVHGVARVLAPVSIDNDPALRCLRGLGFRHEATMVRAYDAGGARKDHTLWALTPADLAAAQLPPLVPADPADVPVVEPRPSESSYPPSTAPGAVAANTGVPRAVVALAALRWSVWSVREKLRRYRPAAPVALTVPEAPNTVVRTLTRKDRAQWSRVRRTRVTATSSFPRSRQEGLGTEEGSSARQDRSKSRAQWYRTLWHTRFGLRSPSGLRLVLDVNGTYAGEFHLYDSPLPCQATGLYTWVDPFRVEPELWAAALRSVVEHAFAELGVRRMAAEIPVGDTVTAAVVAAAGFAHEGLLRAHRGPSGLCADHDLWGLT</sequence>
<name>A0A4R6PM74_NOCIG</name>
<organism evidence="3 4">
    <name type="scientific">Nocardia ignorata</name>
    <dbReference type="NCBI Taxonomy" id="145285"/>
    <lineage>
        <taxon>Bacteria</taxon>
        <taxon>Bacillati</taxon>
        <taxon>Actinomycetota</taxon>
        <taxon>Actinomycetes</taxon>
        <taxon>Mycobacteriales</taxon>
        <taxon>Nocardiaceae</taxon>
        <taxon>Nocardia</taxon>
    </lineage>
</organism>
<dbReference type="Proteomes" id="UP000295087">
    <property type="component" value="Unassembled WGS sequence"/>
</dbReference>
<dbReference type="GO" id="GO:1990189">
    <property type="term" value="F:protein N-terminal-serine acetyltransferase activity"/>
    <property type="evidence" value="ECO:0007669"/>
    <property type="project" value="TreeGrafter"/>
</dbReference>
<comment type="caution">
    <text evidence="3">The sequence shown here is derived from an EMBL/GenBank/DDBJ whole genome shotgun (WGS) entry which is preliminary data.</text>
</comment>
<dbReference type="PROSITE" id="PS51186">
    <property type="entry name" value="GNAT"/>
    <property type="match status" value="1"/>
</dbReference>
<reference evidence="3 4" key="1">
    <citation type="submission" date="2019-03" db="EMBL/GenBank/DDBJ databases">
        <title>Genomic Encyclopedia of Type Strains, Phase IV (KMG-IV): sequencing the most valuable type-strain genomes for metagenomic binning, comparative biology and taxonomic classification.</title>
        <authorList>
            <person name="Goeker M."/>
        </authorList>
    </citation>
    <scope>NUCLEOTIDE SEQUENCE [LARGE SCALE GENOMIC DNA]</scope>
    <source>
        <strain evidence="3 4">DSM 44496</strain>
    </source>
</reference>
<dbReference type="SUPFAM" id="SSF55729">
    <property type="entry name" value="Acyl-CoA N-acyltransferases (Nat)"/>
    <property type="match status" value="2"/>
</dbReference>
<dbReference type="PANTHER" id="PTHR43441:SF10">
    <property type="entry name" value="ACETYLTRANSFERASE"/>
    <property type="match status" value="1"/>
</dbReference>
<dbReference type="PANTHER" id="PTHR43441">
    <property type="entry name" value="RIBOSOMAL-PROTEIN-SERINE ACETYLTRANSFERASE"/>
    <property type="match status" value="1"/>
</dbReference>
<accession>A0A4R6PM74</accession>
<dbReference type="InterPro" id="IPR000182">
    <property type="entry name" value="GNAT_dom"/>
</dbReference>
<feature type="region of interest" description="Disordered" evidence="1">
    <location>
        <begin position="301"/>
        <end position="330"/>
    </location>
</feature>
<dbReference type="EMBL" id="SNXK01000004">
    <property type="protein sequence ID" value="TDP37879.1"/>
    <property type="molecule type" value="Genomic_DNA"/>
</dbReference>
<dbReference type="Gene3D" id="3.40.630.30">
    <property type="match status" value="2"/>
</dbReference>
<evidence type="ECO:0000256" key="1">
    <source>
        <dbReference type="SAM" id="MobiDB-lite"/>
    </source>
</evidence>
<dbReference type="AlphaFoldDB" id="A0A4R6PM74"/>
<evidence type="ECO:0000259" key="2">
    <source>
        <dbReference type="PROSITE" id="PS51186"/>
    </source>
</evidence>
<protein>
    <submittedName>
        <fullName evidence="3">RimJ/RimL family protein N-acetyltransferase</fullName>
    </submittedName>
</protein>
<dbReference type="RefSeq" id="WP_067488717.1">
    <property type="nucleotide sequence ID" value="NZ_SNXK01000004.1"/>
</dbReference>
<feature type="domain" description="N-acetyltransferase" evidence="2">
    <location>
        <begin position="27"/>
        <end position="197"/>
    </location>
</feature>
<dbReference type="InterPro" id="IPR016181">
    <property type="entry name" value="Acyl_CoA_acyltransferase"/>
</dbReference>
<keyword evidence="3" id="KW-0808">Transferase</keyword>
<gene>
    <name evidence="3" type="ORF">DFR75_104231</name>
</gene>
<proteinExistence type="predicted"/>
<dbReference type="InterPro" id="IPR051908">
    <property type="entry name" value="Ribosomal_N-acetyltransferase"/>
</dbReference>
<dbReference type="Pfam" id="PF13302">
    <property type="entry name" value="Acetyltransf_3"/>
    <property type="match status" value="1"/>
</dbReference>
<dbReference type="GO" id="GO:0008999">
    <property type="term" value="F:protein-N-terminal-alanine acetyltransferase activity"/>
    <property type="evidence" value="ECO:0007669"/>
    <property type="project" value="TreeGrafter"/>
</dbReference>
<evidence type="ECO:0000313" key="4">
    <source>
        <dbReference type="Proteomes" id="UP000295087"/>
    </source>
</evidence>